<dbReference type="Proteomes" id="UP000193467">
    <property type="component" value="Unassembled WGS sequence"/>
</dbReference>
<gene>
    <name evidence="1" type="ORF">BCR35DRAFT_331548</name>
</gene>
<accession>A0A1Y2FD01</accession>
<evidence type="ECO:0008006" key="3">
    <source>
        <dbReference type="Google" id="ProtNLM"/>
    </source>
</evidence>
<dbReference type="AlphaFoldDB" id="A0A1Y2FD01"/>
<dbReference type="SUPFAM" id="SSF52047">
    <property type="entry name" value="RNI-like"/>
    <property type="match status" value="1"/>
</dbReference>
<keyword evidence="2" id="KW-1185">Reference proteome</keyword>
<reference evidence="1 2" key="1">
    <citation type="submission" date="2016-07" db="EMBL/GenBank/DDBJ databases">
        <title>Pervasive Adenine N6-methylation of Active Genes in Fungi.</title>
        <authorList>
            <consortium name="DOE Joint Genome Institute"/>
            <person name="Mondo S.J."/>
            <person name="Dannebaum R.O."/>
            <person name="Kuo R.C."/>
            <person name="Labutti K."/>
            <person name="Haridas S."/>
            <person name="Kuo A."/>
            <person name="Salamov A."/>
            <person name="Ahrendt S.R."/>
            <person name="Lipzen A."/>
            <person name="Sullivan W."/>
            <person name="Andreopoulos W.B."/>
            <person name="Clum A."/>
            <person name="Lindquist E."/>
            <person name="Daum C."/>
            <person name="Ramamoorthy G.K."/>
            <person name="Gryganskyi A."/>
            <person name="Culley D."/>
            <person name="Magnuson J.K."/>
            <person name="James T.Y."/>
            <person name="O'Malley M.A."/>
            <person name="Stajich J.E."/>
            <person name="Spatafora J.W."/>
            <person name="Visel A."/>
            <person name="Grigoriev I.V."/>
        </authorList>
    </citation>
    <scope>NUCLEOTIDE SEQUENCE [LARGE SCALE GENOMIC DNA]</scope>
    <source>
        <strain evidence="1 2">62-1032</strain>
    </source>
</reference>
<evidence type="ECO:0000313" key="1">
    <source>
        <dbReference type="EMBL" id="ORY81791.1"/>
    </source>
</evidence>
<proteinExistence type="predicted"/>
<comment type="caution">
    <text evidence="1">The sequence shown here is derived from an EMBL/GenBank/DDBJ whole genome shotgun (WGS) entry which is preliminary data.</text>
</comment>
<organism evidence="1 2">
    <name type="scientific">Leucosporidium creatinivorum</name>
    <dbReference type="NCBI Taxonomy" id="106004"/>
    <lineage>
        <taxon>Eukaryota</taxon>
        <taxon>Fungi</taxon>
        <taxon>Dikarya</taxon>
        <taxon>Basidiomycota</taxon>
        <taxon>Pucciniomycotina</taxon>
        <taxon>Microbotryomycetes</taxon>
        <taxon>Leucosporidiales</taxon>
        <taxon>Leucosporidium</taxon>
    </lineage>
</organism>
<dbReference type="EMBL" id="MCGR01000022">
    <property type="protein sequence ID" value="ORY81791.1"/>
    <property type="molecule type" value="Genomic_DNA"/>
</dbReference>
<dbReference type="InParanoid" id="A0A1Y2FD01"/>
<protein>
    <recommendedName>
        <fullName evidence="3">F-box domain-containing protein</fullName>
    </recommendedName>
</protein>
<evidence type="ECO:0000313" key="2">
    <source>
        <dbReference type="Proteomes" id="UP000193467"/>
    </source>
</evidence>
<name>A0A1Y2FD01_9BASI</name>
<dbReference type="OrthoDB" id="2535064at2759"/>
<sequence length="369" mass="40727">MALLIDLPPELLIQILSLVGSTHRSYSQKERQGDLAIFALVHSSFLAPAQHLLYTGNVLIRNAGRSYLLARTVLANPSLSALVRQLTVDSHQSDHPPSVAIILEYTNPSSLALDGSIFRAGDASKALHELLLRRSSIRSFTWAGEGHYFGNDIEPLLRAWTGLEDLTLKFSRTGSWPHKLGIKPTYQLESLALSYDPGTNEELEWALGGTTISLRHLVMGRPANDRPALLRIGGSVLCAQAGERFNQLLLHLTTLHFFPTFIHALSLGQILNHAPALRHLSFGAEHLIQPASPAPPLPPIPLPPLLRTLELHRQNHAKDLRLAEALNSKDRPPSLHSVVLHGLFPTDDEAREVQRVCQAEGIELEVRPF</sequence>